<evidence type="ECO:0000256" key="3">
    <source>
        <dbReference type="SAM" id="MobiDB-lite"/>
    </source>
</evidence>
<feature type="binding site" evidence="2">
    <location>
        <begin position="210"/>
        <end position="218"/>
    </location>
    <ligand>
        <name>GTP</name>
        <dbReference type="ChEBI" id="CHEBI:37565"/>
    </ligand>
</feature>
<feature type="domain" description="EngC GTPase" evidence="4">
    <location>
        <begin position="119"/>
        <end position="263"/>
    </location>
</feature>
<dbReference type="PATRIC" id="fig|1321817.3.peg.1371"/>
<dbReference type="InterPro" id="IPR004881">
    <property type="entry name" value="Ribosome_biogen_GTPase_RsgA"/>
</dbReference>
<dbReference type="SUPFAM" id="SSF52540">
    <property type="entry name" value="P-loop containing nucleoside triphosphate hydrolases"/>
    <property type="match status" value="1"/>
</dbReference>
<sequence>MMSTKTARVQAYFAVAQMNYGEDISLAQVVAVHRGAFSAQITQGPDVKGDGVVAVTLATPGNCTDHPLWPPVVGDWVALADAAQNHGEAAAHAVEIMPRTSYIERPAASGFGLSQAIAANVDELVIVEPLQPAFSIGRVERFVAIAHASAIRARVVLTKADLVAGQEIQGAIEQCEPLVESVTALNTTDTQAVAELKESFTPGDTLVLVGRSGAGKSTLTNALLGTSLATGKVRAADGKGRHTTTSRQLLQGEVNIIDTPGIRALGATPDAEAVDQTFTQIAALAEQCRYRDCSHSGEPGCAVGQALTQGDLSPEVLERYQRMRRESERNELNRDARLARQSQRTASRDNTRGRRETMRLKGRGN</sequence>
<dbReference type="HAMAP" id="MF_01820">
    <property type="entry name" value="GTPase_RsgA"/>
    <property type="match status" value="1"/>
</dbReference>
<evidence type="ECO:0000256" key="1">
    <source>
        <dbReference type="ARBA" id="ARBA00022517"/>
    </source>
</evidence>
<dbReference type="InterPro" id="IPR027417">
    <property type="entry name" value="P-loop_NTPase"/>
</dbReference>
<dbReference type="GO" id="GO:0003924">
    <property type="term" value="F:GTPase activity"/>
    <property type="evidence" value="ECO:0007669"/>
    <property type="project" value="UniProtKB-UniRule"/>
</dbReference>
<dbReference type="Pfam" id="PF03193">
    <property type="entry name" value="RsgA_GTPase"/>
    <property type="match status" value="1"/>
</dbReference>
<keyword evidence="2" id="KW-0862">Zinc</keyword>
<proteinExistence type="inferred from homology"/>
<dbReference type="Gene3D" id="3.40.50.300">
    <property type="entry name" value="P-loop containing nucleotide triphosphate hydrolases"/>
    <property type="match status" value="1"/>
</dbReference>
<dbReference type="CDD" id="cd01854">
    <property type="entry name" value="YjeQ_EngC"/>
    <property type="match status" value="1"/>
</dbReference>
<gene>
    <name evidence="2" type="primary">rsgA</name>
    <name evidence="5" type="ORF">HMPREF1978_01562</name>
</gene>
<dbReference type="EMBL" id="AWSC01000063">
    <property type="protein sequence ID" value="ERH14651.1"/>
    <property type="molecule type" value="Genomic_DNA"/>
</dbReference>
<comment type="caution">
    <text evidence="5">The sequence shown here is derived from an EMBL/GenBank/DDBJ whole genome shotgun (WGS) entry which is preliminary data.</text>
</comment>
<feature type="binding site" evidence="2">
    <location>
        <begin position="158"/>
        <end position="161"/>
    </location>
    <ligand>
        <name>GTP</name>
        <dbReference type="ChEBI" id="CHEBI:37565"/>
    </ligand>
</feature>
<keyword evidence="2" id="KW-0694">RNA-binding</keyword>
<dbReference type="NCBIfam" id="TIGR00157">
    <property type="entry name" value="ribosome small subunit-dependent GTPase A"/>
    <property type="match status" value="1"/>
</dbReference>
<reference evidence="5 6" key="1">
    <citation type="submission" date="2013-08" db="EMBL/GenBank/DDBJ databases">
        <authorList>
            <person name="Weinstock G."/>
            <person name="Sodergren E."/>
            <person name="Wylie T."/>
            <person name="Fulton L."/>
            <person name="Fulton R."/>
            <person name="Fronick C."/>
            <person name="O'Laughlin M."/>
            <person name="Godfrey J."/>
            <person name="Miner T."/>
            <person name="Herter B."/>
            <person name="Appelbaum E."/>
            <person name="Cordes M."/>
            <person name="Lek S."/>
            <person name="Wollam A."/>
            <person name="Pepin K.H."/>
            <person name="Palsikar V.B."/>
            <person name="Mitreva M."/>
            <person name="Wilson R.K."/>
        </authorList>
    </citation>
    <scope>NUCLEOTIDE SEQUENCE [LARGE SCALE GENOMIC DNA]</scope>
    <source>
        <strain evidence="5 6">F0530</strain>
    </source>
</reference>
<dbReference type="PANTHER" id="PTHR32120:SF10">
    <property type="entry name" value="SMALL RIBOSOMAL SUBUNIT BIOGENESIS GTPASE RSGA"/>
    <property type="match status" value="1"/>
</dbReference>
<dbReference type="Proteomes" id="UP000016481">
    <property type="component" value="Unassembled WGS sequence"/>
</dbReference>
<evidence type="ECO:0000256" key="2">
    <source>
        <dbReference type="HAMAP-Rule" id="MF_01820"/>
    </source>
</evidence>
<dbReference type="GO" id="GO:0005525">
    <property type="term" value="F:GTP binding"/>
    <property type="evidence" value="ECO:0007669"/>
    <property type="project" value="UniProtKB-UniRule"/>
</dbReference>
<protein>
    <recommendedName>
        <fullName evidence="2">Small ribosomal subunit biogenesis GTPase RsgA</fullName>
        <ecNumber evidence="2">3.6.1.-</ecNumber>
    </recommendedName>
</protein>
<comment type="function">
    <text evidence="2">One of several proteins that assist in the late maturation steps of the functional core of the 30S ribosomal subunit. Helps release RbfA from mature subunits. May play a role in the assembly of ribosomal proteins into the subunit. Circularly permuted GTPase that catalyzes slow GTP hydrolysis, GTPase activity is stimulated by the 30S ribosomal subunit.</text>
</comment>
<feature type="compositionally biased region" description="Basic and acidic residues" evidence="3">
    <location>
        <begin position="324"/>
        <end position="338"/>
    </location>
</feature>
<dbReference type="GO" id="GO:0042274">
    <property type="term" value="P:ribosomal small subunit biogenesis"/>
    <property type="evidence" value="ECO:0007669"/>
    <property type="project" value="UniProtKB-UniRule"/>
</dbReference>
<dbReference type="GO" id="GO:0005737">
    <property type="term" value="C:cytoplasm"/>
    <property type="evidence" value="ECO:0007669"/>
    <property type="project" value="UniProtKB-SubCell"/>
</dbReference>
<evidence type="ECO:0000313" key="6">
    <source>
        <dbReference type="Proteomes" id="UP000016481"/>
    </source>
</evidence>
<feature type="binding site" evidence="2">
    <location>
        <position position="295"/>
    </location>
    <ligand>
        <name>Zn(2+)</name>
        <dbReference type="ChEBI" id="CHEBI:29105"/>
    </ligand>
</feature>
<dbReference type="PANTHER" id="PTHR32120">
    <property type="entry name" value="SMALL RIBOSOMAL SUBUNIT BIOGENESIS GTPASE RSGA"/>
    <property type="match status" value="1"/>
</dbReference>
<comment type="similarity">
    <text evidence="2">Belongs to the TRAFAC class YlqF/YawG GTPase family. RsgA subfamily.</text>
</comment>
<keyword evidence="2" id="KW-0378">Hydrolase</keyword>
<feature type="binding site" evidence="2">
    <location>
        <position position="288"/>
    </location>
    <ligand>
        <name>Zn(2+)</name>
        <dbReference type="ChEBI" id="CHEBI:29105"/>
    </ligand>
</feature>
<dbReference type="GO" id="GO:0046872">
    <property type="term" value="F:metal ion binding"/>
    <property type="evidence" value="ECO:0007669"/>
    <property type="project" value="UniProtKB-KW"/>
</dbReference>
<keyword evidence="1 2" id="KW-0690">Ribosome biogenesis</keyword>
<comment type="subcellular location">
    <subcellularLocation>
        <location evidence="2">Cytoplasm</location>
    </subcellularLocation>
</comment>
<accession>U1PW18</accession>
<feature type="compositionally biased region" description="Basic and acidic residues" evidence="3">
    <location>
        <begin position="346"/>
        <end position="359"/>
    </location>
</feature>
<dbReference type="Gene3D" id="1.10.40.50">
    <property type="entry name" value="Probable gtpase engc, domain 3"/>
    <property type="match status" value="1"/>
</dbReference>
<keyword evidence="2" id="KW-0479">Metal-binding</keyword>
<dbReference type="InterPro" id="IPR010914">
    <property type="entry name" value="RsgA_GTPase_dom"/>
</dbReference>
<keyword evidence="2" id="KW-0342">GTP-binding</keyword>
<keyword evidence="2" id="KW-0547">Nucleotide-binding</keyword>
<feature type="binding site" evidence="2">
    <location>
        <position position="301"/>
    </location>
    <ligand>
        <name>Zn(2+)</name>
        <dbReference type="ChEBI" id="CHEBI:29105"/>
    </ligand>
</feature>
<name>U1PW18_9ACTO</name>
<keyword evidence="2" id="KW-0963">Cytoplasm</keyword>
<feature type="binding site" evidence="2">
    <location>
        <position position="293"/>
    </location>
    <ligand>
        <name>Zn(2+)</name>
        <dbReference type="ChEBI" id="CHEBI:29105"/>
    </ligand>
</feature>
<dbReference type="EC" id="3.6.1.-" evidence="2"/>
<feature type="region of interest" description="Disordered" evidence="3">
    <location>
        <begin position="324"/>
        <end position="365"/>
    </location>
</feature>
<dbReference type="AlphaFoldDB" id="U1PW18"/>
<keyword evidence="2" id="KW-0699">rRNA-binding</keyword>
<comment type="subunit">
    <text evidence="2">Monomer. Associates with 30S ribosomal subunit, binds 16S rRNA.</text>
</comment>
<comment type="cofactor">
    <cofactor evidence="2">
        <name>Zn(2+)</name>
        <dbReference type="ChEBI" id="CHEBI:29105"/>
    </cofactor>
    <text evidence="2">Binds 1 zinc ion per subunit.</text>
</comment>
<organism evidence="5 6">
    <name type="scientific">Actinomyces graevenitzii F0530</name>
    <dbReference type="NCBI Taxonomy" id="1321817"/>
    <lineage>
        <taxon>Bacteria</taxon>
        <taxon>Bacillati</taxon>
        <taxon>Actinomycetota</taxon>
        <taxon>Actinomycetes</taxon>
        <taxon>Actinomycetales</taxon>
        <taxon>Actinomycetaceae</taxon>
        <taxon>Actinomyces</taxon>
    </lineage>
</organism>
<dbReference type="GO" id="GO:0019843">
    <property type="term" value="F:rRNA binding"/>
    <property type="evidence" value="ECO:0007669"/>
    <property type="project" value="UniProtKB-KW"/>
</dbReference>
<evidence type="ECO:0000259" key="4">
    <source>
        <dbReference type="PROSITE" id="PS50936"/>
    </source>
</evidence>
<dbReference type="HOGENOM" id="CLU_033617_0_0_11"/>
<evidence type="ECO:0000313" key="5">
    <source>
        <dbReference type="EMBL" id="ERH14651.1"/>
    </source>
</evidence>
<dbReference type="PROSITE" id="PS50936">
    <property type="entry name" value="ENGC_GTPASE"/>
    <property type="match status" value="1"/>
</dbReference>